<evidence type="ECO:0000256" key="2">
    <source>
        <dbReference type="PROSITE-ProRule" id="PRU00708"/>
    </source>
</evidence>
<dbReference type="EMBL" id="CAMXCT030005669">
    <property type="protein sequence ID" value="CAL4800310.1"/>
    <property type="molecule type" value="Genomic_DNA"/>
</dbReference>
<organism evidence="3">
    <name type="scientific">Cladocopium goreaui</name>
    <dbReference type="NCBI Taxonomy" id="2562237"/>
    <lineage>
        <taxon>Eukaryota</taxon>
        <taxon>Sar</taxon>
        <taxon>Alveolata</taxon>
        <taxon>Dinophyceae</taxon>
        <taxon>Suessiales</taxon>
        <taxon>Symbiodiniaceae</taxon>
        <taxon>Cladocopium</taxon>
    </lineage>
</organism>
<evidence type="ECO:0000313" key="4">
    <source>
        <dbReference type="EMBL" id="CAL1166373.1"/>
    </source>
</evidence>
<dbReference type="InterPro" id="IPR051222">
    <property type="entry name" value="PPR/CCM1_RNA-binding"/>
</dbReference>
<dbReference type="PANTHER" id="PTHR47942:SF63">
    <property type="entry name" value="PENTATRICOPEPTIDE REPEAT-CONTAINING PROTEIN"/>
    <property type="match status" value="1"/>
</dbReference>
<dbReference type="Gene3D" id="1.25.40.10">
    <property type="entry name" value="Tetratricopeptide repeat domain"/>
    <property type="match status" value="2"/>
</dbReference>
<dbReference type="PROSITE" id="PS51375">
    <property type="entry name" value="PPR"/>
    <property type="match status" value="1"/>
</dbReference>
<proteinExistence type="predicted"/>
<feature type="non-terminal residue" evidence="3">
    <location>
        <position position="345"/>
    </location>
</feature>
<dbReference type="EMBL" id="CAMXCT020005669">
    <property type="protein sequence ID" value="CAL1166373.1"/>
    <property type="molecule type" value="Genomic_DNA"/>
</dbReference>
<dbReference type="PANTHER" id="PTHR47942">
    <property type="entry name" value="TETRATRICOPEPTIDE REPEAT (TPR)-LIKE SUPERFAMILY PROTEIN-RELATED"/>
    <property type="match status" value="1"/>
</dbReference>
<accession>A0A9P1DMV0</accession>
<dbReference type="AlphaFoldDB" id="A0A9P1DMV0"/>
<evidence type="ECO:0000256" key="1">
    <source>
        <dbReference type="ARBA" id="ARBA00022737"/>
    </source>
</evidence>
<dbReference type="Proteomes" id="UP001152797">
    <property type="component" value="Unassembled WGS sequence"/>
</dbReference>
<dbReference type="OrthoDB" id="440666at2759"/>
<dbReference type="EMBL" id="CAMXCT010005669">
    <property type="protein sequence ID" value="CAI4012998.1"/>
    <property type="molecule type" value="Genomic_DNA"/>
</dbReference>
<protein>
    <submittedName>
        <fullName evidence="5">Pentatricopeptide repeat-containing protein, chloroplastic</fullName>
    </submittedName>
</protein>
<gene>
    <name evidence="3" type="ORF">C1SCF055_LOCUS38011</name>
</gene>
<feature type="repeat" description="PPR" evidence="2">
    <location>
        <begin position="28"/>
        <end position="62"/>
    </location>
</feature>
<keyword evidence="1" id="KW-0677">Repeat</keyword>
<sequence length="345" mass="37764">HCELRQSGECLWEGRCLAVRDNLEEQLNVLTFNASLSACGSATRWEEAVELCHGMPSVAQRPDVISFNGTISSLDGWPRALDVLALARAKCVRIDEVSCNGAISCEGPWTLALTLTTLMLSQLLMQTVVTFSGMLRAWAQRSEWTSALSSLQSMGATQVRSNIISHNNALYACRRTDQWIHALMILHRLMAWSVPSAISYSTTFTTLTGCPGGWRRALQLSTLVEHRLQGNDVFQNALGPASSGPWHYAVGSLWEMRSIECDPNLVSFNGALQSCAVSTARPWRQALELLSAESDVISFTSAAETCARCEWSCLRALVELLEGLAIEKKGFGAAQPIRFSGGDFT</sequence>
<comment type="caution">
    <text evidence="3">The sequence shown here is derived from an EMBL/GenBank/DDBJ whole genome shotgun (WGS) entry which is preliminary data.</text>
</comment>
<keyword evidence="6" id="KW-1185">Reference proteome</keyword>
<reference evidence="3" key="1">
    <citation type="submission" date="2022-10" db="EMBL/GenBank/DDBJ databases">
        <authorList>
            <person name="Chen Y."/>
            <person name="Dougan E. K."/>
            <person name="Chan C."/>
            <person name="Rhodes N."/>
            <person name="Thang M."/>
        </authorList>
    </citation>
    <scope>NUCLEOTIDE SEQUENCE</scope>
</reference>
<evidence type="ECO:0000313" key="5">
    <source>
        <dbReference type="EMBL" id="CAL4800310.1"/>
    </source>
</evidence>
<evidence type="ECO:0000313" key="6">
    <source>
        <dbReference type="Proteomes" id="UP001152797"/>
    </source>
</evidence>
<evidence type="ECO:0000313" key="3">
    <source>
        <dbReference type="EMBL" id="CAI4012998.1"/>
    </source>
</evidence>
<dbReference type="InterPro" id="IPR002885">
    <property type="entry name" value="PPR_rpt"/>
</dbReference>
<reference evidence="4" key="2">
    <citation type="submission" date="2024-04" db="EMBL/GenBank/DDBJ databases">
        <authorList>
            <person name="Chen Y."/>
            <person name="Shah S."/>
            <person name="Dougan E. K."/>
            <person name="Thang M."/>
            <person name="Chan C."/>
        </authorList>
    </citation>
    <scope>NUCLEOTIDE SEQUENCE [LARGE SCALE GENOMIC DNA]</scope>
</reference>
<name>A0A9P1DMV0_9DINO</name>
<dbReference type="InterPro" id="IPR011990">
    <property type="entry name" value="TPR-like_helical_dom_sf"/>
</dbReference>